<feature type="domain" description="HTH marR-type" evidence="1">
    <location>
        <begin position="1"/>
        <end position="139"/>
    </location>
</feature>
<reference evidence="2 3" key="1">
    <citation type="submission" date="2011-11" db="EMBL/GenBank/DDBJ databases">
        <title>The Noncontiguous Finished genome of Desulfosporosinus youngiae DSM 17734.</title>
        <authorList>
            <consortium name="US DOE Joint Genome Institute (JGI-PGF)"/>
            <person name="Lucas S."/>
            <person name="Han J."/>
            <person name="Lapidus A."/>
            <person name="Cheng J.-F."/>
            <person name="Goodwin L."/>
            <person name="Pitluck S."/>
            <person name="Peters L."/>
            <person name="Ovchinnikova G."/>
            <person name="Lu M."/>
            <person name="Land M.L."/>
            <person name="Hauser L."/>
            <person name="Pester M."/>
            <person name="Spring S."/>
            <person name="Ollivier B."/>
            <person name="Rattei T."/>
            <person name="Klenk H.-P."/>
            <person name="Wagner M."/>
            <person name="Loy A."/>
            <person name="Woyke T.J."/>
        </authorList>
    </citation>
    <scope>NUCLEOTIDE SEQUENCE [LARGE SCALE GENOMIC DNA]</scope>
    <source>
        <strain evidence="2 3">DSM 17734</strain>
    </source>
</reference>
<evidence type="ECO:0000259" key="1">
    <source>
        <dbReference type="PROSITE" id="PS50995"/>
    </source>
</evidence>
<gene>
    <name evidence="2" type="ORF">DesyoDRAFT_3743</name>
</gene>
<protein>
    <submittedName>
        <fullName evidence="2">Transcriptional regulator</fullName>
    </submittedName>
</protein>
<organism evidence="2 3">
    <name type="scientific">Desulfosporosinus youngiae DSM 17734</name>
    <dbReference type="NCBI Taxonomy" id="768710"/>
    <lineage>
        <taxon>Bacteria</taxon>
        <taxon>Bacillati</taxon>
        <taxon>Bacillota</taxon>
        <taxon>Clostridia</taxon>
        <taxon>Eubacteriales</taxon>
        <taxon>Desulfitobacteriaceae</taxon>
        <taxon>Desulfosporosinus</taxon>
    </lineage>
</organism>
<dbReference type="InterPro" id="IPR039422">
    <property type="entry name" value="MarR/SlyA-like"/>
</dbReference>
<dbReference type="GO" id="GO:0006950">
    <property type="term" value="P:response to stress"/>
    <property type="evidence" value="ECO:0007669"/>
    <property type="project" value="TreeGrafter"/>
</dbReference>
<proteinExistence type="predicted"/>
<evidence type="ECO:0000313" key="3">
    <source>
        <dbReference type="Proteomes" id="UP000005104"/>
    </source>
</evidence>
<dbReference type="InterPro" id="IPR036390">
    <property type="entry name" value="WH_DNA-bd_sf"/>
</dbReference>
<dbReference type="PRINTS" id="PR00598">
    <property type="entry name" value="HTHMARR"/>
</dbReference>
<keyword evidence="3" id="KW-1185">Reference proteome</keyword>
<dbReference type="PANTHER" id="PTHR33164:SF58">
    <property type="entry name" value="DNA-BINDING TRANSCRIPTIONAL REPRESSOR SCOC"/>
    <property type="match status" value="1"/>
</dbReference>
<dbReference type="Proteomes" id="UP000005104">
    <property type="component" value="Chromosome"/>
</dbReference>
<dbReference type="HOGENOM" id="CLU_083287_16_0_9"/>
<dbReference type="eggNOG" id="COG1846">
    <property type="taxonomic scope" value="Bacteria"/>
</dbReference>
<name>H5XWT5_9FIRM</name>
<dbReference type="Gene3D" id="1.10.10.10">
    <property type="entry name" value="Winged helix-like DNA-binding domain superfamily/Winged helix DNA-binding domain"/>
    <property type="match status" value="1"/>
</dbReference>
<dbReference type="OrthoDB" id="1755545at2"/>
<dbReference type="PANTHER" id="PTHR33164">
    <property type="entry name" value="TRANSCRIPTIONAL REGULATOR, MARR FAMILY"/>
    <property type="match status" value="1"/>
</dbReference>
<dbReference type="PROSITE" id="PS50995">
    <property type="entry name" value="HTH_MARR_2"/>
    <property type="match status" value="1"/>
</dbReference>
<accession>H5XWT5</accession>
<dbReference type="InterPro" id="IPR036388">
    <property type="entry name" value="WH-like_DNA-bd_sf"/>
</dbReference>
<dbReference type="EMBL" id="CM001441">
    <property type="protein sequence ID" value="EHQ90734.1"/>
    <property type="molecule type" value="Genomic_DNA"/>
</dbReference>
<evidence type="ECO:0000313" key="2">
    <source>
        <dbReference type="EMBL" id="EHQ90734.1"/>
    </source>
</evidence>
<dbReference type="RefSeq" id="WP_007785298.1">
    <property type="nucleotide sequence ID" value="NZ_CM001441.1"/>
</dbReference>
<dbReference type="SUPFAM" id="SSF46785">
    <property type="entry name" value="Winged helix' DNA-binding domain"/>
    <property type="match status" value="1"/>
</dbReference>
<dbReference type="Pfam" id="PF12802">
    <property type="entry name" value="MarR_2"/>
    <property type="match status" value="1"/>
</dbReference>
<sequence>MKDIEEKAYVFGTIFTLANKLQILGDKMDPRLTVKQWLLLAGVLRCESTAPTLSEVAARIGSSRQNVKKMAALLEKQGFVLLERDGEDARMLRISLTEASRRHLQQREEMELRFLEEVFQGFDSRELLHLSAMIGKLEKNVGEMGRKDARKEV</sequence>
<dbReference type="SMART" id="SM00347">
    <property type="entry name" value="HTH_MARR"/>
    <property type="match status" value="1"/>
</dbReference>
<dbReference type="GO" id="GO:0003700">
    <property type="term" value="F:DNA-binding transcription factor activity"/>
    <property type="evidence" value="ECO:0007669"/>
    <property type="project" value="InterPro"/>
</dbReference>
<dbReference type="AlphaFoldDB" id="H5XWT5"/>
<dbReference type="STRING" id="768710.DesyoDRAFT_3743"/>
<dbReference type="InterPro" id="IPR000835">
    <property type="entry name" value="HTH_MarR-typ"/>
</dbReference>